<dbReference type="Gene3D" id="3.30.1490.40">
    <property type="match status" value="1"/>
</dbReference>
<dbReference type="SUPFAM" id="SSF55277">
    <property type="entry name" value="GYF domain"/>
    <property type="match status" value="1"/>
</dbReference>
<feature type="domain" description="GYF" evidence="4">
    <location>
        <begin position="386"/>
        <end position="435"/>
    </location>
</feature>
<evidence type="ECO:0000259" key="4">
    <source>
        <dbReference type="PROSITE" id="PS50829"/>
    </source>
</evidence>
<dbReference type="OrthoDB" id="6415790at2759"/>
<dbReference type="Gene3D" id="3.30.70.330">
    <property type="match status" value="1"/>
</dbReference>
<dbReference type="PROSITE" id="PS50829">
    <property type="entry name" value="GYF"/>
    <property type="match status" value="1"/>
</dbReference>
<accession>A0A2U1QAL2</accession>
<evidence type="ECO:0000259" key="3">
    <source>
        <dbReference type="PROSITE" id="PS50102"/>
    </source>
</evidence>
<feature type="domain" description="RRM" evidence="3">
    <location>
        <begin position="35"/>
        <end position="138"/>
    </location>
</feature>
<dbReference type="InterPro" id="IPR003169">
    <property type="entry name" value="GYF"/>
</dbReference>
<dbReference type="CDD" id="cd00590">
    <property type="entry name" value="RRM_SF"/>
    <property type="match status" value="1"/>
</dbReference>
<dbReference type="Proteomes" id="UP000245207">
    <property type="component" value="Unassembled WGS sequence"/>
</dbReference>
<evidence type="ECO:0000313" key="5">
    <source>
        <dbReference type="EMBL" id="PWA95044.1"/>
    </source>
</evidence>
<evidence type="ECO:0000256" key="1">
    <source>
        <dbReference type="PROSITE-ProRule" id="PRU00176"/>
    </source>
</evidence>
<dbReference type="SUPFAM" id="SSF54928">
    <property type="entry name" value="RNA-binding domain, RBD"/>
    <property type="match status" value="1"/>
</dbReference>
<dbReference type="Pfam" id="PF00076">
    <property type="entry name" value="RRM_1"/>
    <property type="match status" value="1"/>
</dbReference>
<dbReference type="EMBL" id="PKPP01000270">
    <property type="protein sequence ID" value="PWA95044.1"/>
    <property type="molecule type" value="Genomic_DNA"/>
</dbReference>
<dbReference type="InterPro" id="IPR035979">
    <property type="entry name" value="RBD_domain_sf"/>
</dbReference>
<dbReference type="AlphaFoldDB" id="A0A2U1QAL2"/>
<dbReference type="PANTHER" id="PTHR46695:SF5">
    <property type="entry name" value="RNA POLYMERASE-ASSOCIATED PROTEIN RTF1 HOMOLOG"/>
    <property type="match status" value="1"/>
</dbReference>
<feature type="compositionally biased region" description="Low complexity" evidence="2">
    <location>
        <begin position="264"/>
        <end position="274"/>
    </location>
</feature>
<feature type="region of interest" description="Disordered" evidence="2">
    <location>
        <begin position="322"/>
        <end position="360"/>
    </location>
</feature>
<protein>
    <recommendedName>
        <fullName evidence="7">RRM domain-containing protein</fullName>
    </recommendedName>
</protein>
<dbReference type="PANTHER" id="PTHR46695">
    <property type="entry name" value="ZINC FINGER CCCH DOMAIN-CONTAINING PROTEIN 44-RELATED"/>
    <property type="match status" value="1"/>
</dbReference>
<dbReference type="Pfam" id="PF02213">
    <property type="entry name" value="GYF"/>
    <property type="match status" value="1"/>
</dbReference>
<name>A0A2U1QAL2_ARTAN</name>
<comment type="caution">
    <text evidence="5">The sequence shown here is derived from an EMBL/GenBank/DDBJ whole genome shotgun (WGS) entry which is preliminary data.</text>
</comment>
<evidence type="ECO:0000256" key="2">
    <source>
        <dbReference type="SAM" id="MobiDB-lite"/>
    </source>
</evidence>
<gene>
    <name evidence="5" type="ORF">CTI12_AA053730</name>
</gene>
<dbReference type="InterPro" id="IPR000504">
    <property type="entry name" value="RRM_dom"/>
</dbReference>
<dbReference type="PROSITE" id="PS50102">
    <property type="entry name" value="RRM"/>
    <property type="match status" value="1"/>
</dbReference>
<keyword evidence="6" id="KW-1185">Reference proteome</keyword>
<dbReference type="SMART" id="SM00444">
    <property type="entry name" value="GYF"/>
    <property type="match status" value="1"/>
</dbReference>
<feature type="compositionally biased region" description="Basic and acidic residues" evidence="2">
    <location>
        <begin position="218"/>
        <end position="233"/>
    </location>
</feature>
<sequence length="540" mass="61725">MGYRDEEWQEVRRNRENYRDRRSTEKHEAIDKVSVSYYITNLPKDIQPREIWNWCTSIGTIVDVYVAQKLSKMGRRFGFVRFIKVKDTREVEKRLCDIWLGNYMYLPNGMGNGRSYAKVGAGEKPKNMEQVQVMRSMKIEKKELTGVTDVFVRQYWQRHVGGLWVWVACENAKVCGSYCEYSKLPLCAWNSCVFKNIATLWGEVLFADEDESNSLSIGKDKSMTNSLERKDDEGPSLDGGSEHEEPLDVDNCDSDSSKDDNNDSDSPSEMSSTSRLMQEVDVRGVDSDHVDSFEEGEIIGESVLNDDGCVKDCMEKKLDDDNTSIPEVAEDLSSLDKSSAKAERLARHNNGPLSTPPGTDLNLADESCSTWLDYVGPLITDELDSEKHWSYRDPNGNVQGSFSLAQLHRWKDYFSSNLKIWSRLDLFAFVIINLNLEQDIWQWEFDDEETFTVRSVRNSLDVKRLPGAPMATRWCNVLSSRLEEKLSNIEPENQDGLQRMKENGNQTDPGAGYSTGWNARRSLNLLKFNLNHPTHATSHE</sequence>
<dbReference type="GO" id="GO:0003723">
    <property type="term" value="F:RNA binding"/>
    <property type="evidence" value="ECO:0007669"/>
    <property type="project" value="UniProtKB-UniRule"/>
</dbReference>
<dbReference type="InterPro" id="IPR035445">
    <property type="entry name" value="GYF-like_dom_sf"/>
</dbReference>
<dbReference type="STRING" id="35608.A0A2U1QAL2"/>
<evidence type="ECO:0000313" key="6">
    <source>
        <dbReference type="Proteomes" id="UP000245207"/>
    </source>
</evidence>
<reference evidence="5 6" key="1">
    <citation type="journal article" date="2018" name="Mol. Plant">
        <title>The genome of Artemisia annua provides insight into the evolution of Asteraceae family and artemisinin biosynthesis.</title>
        <authorList>
            <person name="Shen Q."/>
            <person name="Zhang L."/>
            <person name="Liao Z."/>
            <person name="Wang S."/>
            <person name="Yan T."/>
            <person name="Shi P."/>
            <person name="Liu M."/>
            <person name="Fu X."/>
            <person name="Pan Q."/>
            <person name="Wang Y."/>
            <person name="Lv Z."/>
            <person name="Lu X."/>
            <person name="Zhang F."/>
            <person name="Jiang W."/>
            <person name="Ma Y."/>
            <person name="Chen M."/>
            <person name="Hao X."/>
            <person name="Li L."/>
            <person name="Tang Y."/>
            <person name="Lv G."/>
            <person name="Zhou Y."/>
            <person name="Sun X."/>
            <person name="Brodelius P.E."/>
            <person name="Rose J.K.C."/>
            <person name="Tang K."/>
        </authorList>
    </citation>
    <scope>NUCLEOTIDE SEQUENCE [LARGE SCALE GENOMIC DNA]</scope>
    <source>
        <strain evidence="6">cv. Huhao1</strain>
        <tissue evidence="5">Leaf</tissue>
    </source>
</reference>
<dbReference type="InterPro" id="IPR012677">
    <property type="entry name" value="Nucleotide-bd_a/b_plait_sf"/>
</dbReference>
<evidence type="ECO:0008006" key="7">
    <source>
        <dbReference type="Google" id="ProtNLM"/>
    </source>
</evidence>
<feature type="region of interest" description="Disordered" evidence="2">
    <location>
        <begin position="215"/>
        <end position="286"/>
    </location>
</feature>
<organism evidence="5 6">
    <name type="scientific">Artemisia annua</name>
    <name type="common">Sweet wormwood</name>
    <dbReference type="NCBI Taxonomy" id="35608"/>
    <lineage>
        <taxon>Eukaryota</taxon>
        <taxon>Viridiplantae</taxon>
        <taxon>Streptophyta</taxon>
        <taxon>Embryophyta</taxon>
        <taxon>Tracheophyta</taxon>
        <taxon>Spermatophyta</taxon>
        <taxon>Magnoliopsida</taxon>
        <taxon>eudicotyledons</taxon>
        <taxon>Gunneridae</taxon>
        <taxon>Pentapetalae</taxon>
        <taxon>asterids</taxon>
        <taxon>campanulids</taxon>
        <taxon>Asterales</taxon>
        <taxon>Asteraceae</taxon>
        <taxon>Asteroideae</taxon>
        <taxon>Anthemideae</taxon>
        <taxon>Artemisiinae</taxon>
        <taxon>Artemisia</taxon>
    </lineage>
</organism>
<keyword evidence="1" id="KW-0694">RNA-binding</keyword>
<proteinExistence type="predicted"/>